<dbReference type="EMBL" id="BAAANB010000001">
    <property type="protein sequence ID" value="GAA2020318.1"/>
    <property type="molecule type" value="Genomic_DNA"/>
</dbReference>
<dbReference type="Proteomes" id="UP001501285">
    <property type="component" value="Unassembled WGS sequence"/>
</dbReference>
<accession>A0ABN2TUA5</accession>
<evidence type="ECO:0000313" key="3">
    <source>
        <dbReference type="Proteomes" id="UP001501285"/>
    </source>
</evidence>
<dbReference type="SUPFAM" id="SSF55718">
    <property type="entry name" value="SCP-like"/>
    <property type="match status" value="1"/>
</dbReference>
<comment type="caution">
    <text evidence="2">The sequence shown here is derived from an EMBL/GenBank/DDBJ whole genome shotgun (WGS) entry which is preliminary data.</text>
</comment>
<dbReference type="Pfam" id="PF02036">
    <property type="entry name" value="SCP2"/>
    <property type="match status" value="1"/>
</dbReference>
<gene>
    <name evidence="2" type="ORF">GCM10009740_05890</name>
</gene>
<feature type="domain" description="SCP2" evidence="1">
    <location>
        <begin position="9"/>
        <end position="121"/>
    </location>
</feature>
<protein>
    <recommendedName>
        <fullName evidence="1">SCP2 domain-containing protein</fullName>
    </recommendedName>
</protein>
<dbReference type="RefSeq" id="WP_343987247.1">
    <property type="nucleotide sequence ID" value="NZ_BAAANB010000001.1"/>
</dbReference>
<keyword evidence="3" id="KW-1185">Reference proteome</keyword>
<name>A0ABN2TUA5_9MICO</name>
<dbReference type="InterPro" id="IPR003033">
    <property type="entry name" value="SCP2_sterol-bd_dom"/>
</dbReference>
<proteinExistence type="predicted"/>
<evidence type="ECO:0000259" key="1">
    <source>
        <dbReference type="Pfam" id="PF02036"/>
    </source>
</evidence>
<sequence length="141" mass="15052">MSHTHEFFEELTRRGHEPLLQRVQATIRFEISDVQTDPADRDANTGRDRAASVSRLVAVDHGRLTVSADGGGTTAEATIACSASELQDLVNGRTSAMASLLRGALTVQGDPELVVLAQRLFSRHPAPTPDAAVHTGEGRPS</sequence>
<reference evidence="2 3" key="1">
    <citation type="journal article" date="2019" name="Int. J. Syst. Evol. Microbiol.">
        <title>The Global Catalogue of Microorganisms (GCM) 10K type strain sequencing project: providing services to taxonomists for standard genome sequencing and annotation.</title>
        <authorList>
            <consortium name="The Broad Institute Genomics Platform"/>
            <consortium name="The Broad Institute Genome Sequencing Center for Infectious Disease"/>
            <person name="Wu L."/>
            <person name="Ma J."/>
        </authorList>
    </citation>
    <scope>NUCLEOTIDE SEQUENCE [LARGE SCALE GENOMIC DNA]</scope>
    <source>
        <strain evidence="2 3">JCM 14283</strain>
    </source>
</reference>
<dbReference type="Gene3D" id="3.30.1050.10">
    <property type="entry name" value="SCP2 sterol-binding domain"/>
    <property type="match status" value="1"/>
</dbReference>
<organism evidence="2 3">
    <name type="scientific">Terrabacter terrae</name>
    <dbReference type="NCBI Taxonomy" id="318434"/>
    <lineage>
        <taxon>Bacteria</taxon>
        <taxon>Bacillati</taxon>
        <taxon>Actinomycetota</taxon>
        <taxon>Actinomycetes</taxon>
        <taxon>Micrococcales</taxon>
        <taxon>Intrasporangiaceae</taxon>
        <taxon>Terrabacter</taxon>
    </lineage>
</organism>
<dbReference type="InterPro" id="IPR036527">
    <property type="entry name" value="SCP2_sterol-bd_dom_sf"/>
</dbReference>
<evidence type="ECO:0000313" key="2">
    <source>
        <dbReference type="EMBL" id="GAA2020318.1"/>
    </source>
</evidence>